<dbReference type="Gene3D" id="1.25.40.10">
    <property type="entry name" value="Tetratricopeptide repeat domain"/>
    <property type="match status" value="1"/>
</dbReference>
<dbReference type="Pfam" id="PF13432">
    <property type="entry name" value="TPR_16"/>
    <property type="match status" value="2"/>
</dbReference>
<reference evidence="1" key="1">
    <citation type="journal article" date="2004" name="Appl. Environ. Microbiol.">
        <title>Long-chain N-acyltyrosine synthases from environmental DNA.</title>
        <authorList>
            <person name="Brady S.F."/>
            <person name="Chao C.J."/>
            <person name="Clardy J."/>
        </authorList>
    </citation>
    <scope>NUCLEOTIDE SEQUENCE</scope>
</reference>
<sequence length="206" mass="22151">MSESVNKRRAALALFRAAILLLSLGIGRIACAGRGEQQVCDVGADYALGVEDYPEAIHLHAEGVRKHPDNALAHYHLGFAEGMMGNRTAELMEYQRAAALGLRDWDLFLNIGLAQLENGDLDAATESLQQAVLLGGNHAESHFNLALVYERRGLLADAEREMPGVATIESRATRCAELAGRDLCRRGKDCPGVADLAWACARGAGL</sequence>
<reference evidence="1" key="2">
    <citation type="journal article" date="2011" name="J. Bacteriol.">
        <title>Long-chain N-acyl amino acid synthases are linked to the putative PEP-CTERM/exosortase protein-sorting system in Gram-negative bacteria.</title>
        <authorList>
            <person name="Craig J.W."/>
            <person name="Cherry M.A."/>
            <person name="Brady S.F."/>
        </authorList>
    </citation>
    <scope>NUCLEOTIDE SEQUENCE</scope>
</reference>
<dbReference type="SUPFAM" id="SSF48452">
    <property type="entry name" value="TPR-like"/>
    <property type="match status" value="1"/>
</dbReference>
<accession>G4WVP0</accession>
<proteinExistence type="predicted"/>
<dbReference type="InterPro" id="IPR011990">
    <property type="entry name" value="TPR-like_helical_dom_sf"/>
</dbReference>
<organism evidence="1">
    <name type="scientific">uncultured bacterium CSL144</name>
    <dbReference type="NCBI Taxonomy" id="1091570"/>
    <lineage>
        <taxon>Bacteria</taxon>
        <taxon>environmental samples</taxon>
    </lineage>
</organism>
<protein>
    <submittedName>
        <fullName evidence="1">Tetratricopeptide repeat domain protein</fullName>
    </submittedName>
</protein>
<name>G4WVP0_9BACT</name>
<dbReference type="AlphaFoldDB" id="G4WVP0"/>
<evidence type="ECO:0000313" key="1">
    <source>
        <dbReference type="EMBL" id="AEQ20492.1"/>
    </source>
</evidence>
<dbReference type="EMBL" id="JF429412">
    <property type="protein sequence ID" value="AEQ20492.1"/>
    <property type="molecule type" value="Genomic_DNA"/>
</dbReference>